<keyword evidence="4 9" id="KW-0812">Transmembrane</keyword>
<name>A0A838BIE3_9HYPH</name>
<evidence type="ECO:0000256" key="6">
    <source>
        <dbReference type="ARBA" id="ARBA00022989"/>
    </source>
</evidence>
<dbReference type="GO" id="GO:0043952">
    <property type="term" value="P:protein transport by the Sec complex"/>
    <property type="evidence" value="ECO:0007669"/>
    <property type="project" value="UniProtKB-UniRule"/>
</dbReference>
<dbReference type="NCBIfam" id="TIGR00964">
    <property type="entry name" value="secE_bact"/>
    <property type="match status" value="1"/>
</dbReference>
<evidence type="ECO:0000256" key="1">
    <source>
        <dbReference type="ARBA" id="ARBA00004370"/>
    </source>
</evidence>
<evidence type="ECO:0000313" key="10">
    <source>
        <dbReference type="EMBL" id="MBA1145350.1"/>
    </source>
</evidence>
<evidence type="ECO:0000256" key="7">
    <source>
        <dbReference type="ARBA" id="ARBA00023010"/>
    </source>
</evidence>
<dbReference type="Proteomes" id="UP000558284">
    <property type="component" value="Unassembled WGS sequence"/>
</dbReference>
<evidence type="ECO:0000256" key="5">
    <source>
        <dbReference type="ARBA" id="ARBA00022927"/>
    </source>
</evidence>
<evidence type="ECO:0000256" key="4">
    <source>
        <dbReference type="ARBA" id="ARBA00022692"/>
    </source>
</evidence>
<comment type="subunit">
    <text evidence="9">Component of the Sec protein translocase complex. Heterotrimer consisting of SecY, SecE and SecG subunits. The heterotrimers can form oligomers, although 1 heterotrimer is thought to be able to translocate proteins. Interacts with the ribosome. Interacts with SecDF, and other proteins may be involved. Interacts with SecA.</text>
</comment>
<comment type="subcellular location">
    <subcellularLocation>
        <location evidence="9">Cell membrane</location>
        <topology evidence="9">Single-pass membrane protein</topology>
    </subcellularLocation>
    <subcellularLocation>
        <location evidence="1">Membrane</location>
    </subcellularLocation>
</comment>
<dbReference type="InterPro" id="IPR005807">
    <property type="entry name" value="SecE_bac"/>
</dbReference>
<keyword evidence="7 9" id="KW-0811">Translocation</keyword>
<dbReference type="GO" id="GO:0009306">
    <property type="term" value="P:protein secretion"/>
    <property type="evidence" value="ECO:0007669"/>
    <property type="project" value="UniProtKB-UniRule"/>
</dbReference>
<organism evidence="10 11">
    <name type="scientific">Mesorhizobium neociceri</name>
    <dbReference type="NCBI Taxonomy" id="1307853"/>
    <lineage>
        <taxon>Bacteria</taxon>
        <taxon>Pseudomonadati</taxon>
        <taxon>Pseudomonadota</taxon>
        <taxon>Alphaproteobacteria</taxon>
        <taxon>Hyphomicrobiales</taxon>
        <taxon>Phyllobacteriaceae</taxon>
        <taxon>Mesorhizobium</taxon>
    </lineage>
</organism>
<dbReference type="Pfam" id="PF00584">
    <property type="entry name" value="SecE"/>
    <property type="match status" value="1"/>
</dbReference>
<gene>
    <name evidence="9 10" type="primary">secE</name>
    <name evidence="10" type="ORF">H0241_34865</name>
</gene>
<evidence type="ECO:0000256" key="9">
    <source>
        <dbReference type="HAMAP-Rule" id="MF_00422"/>
    </source>
</evidence>
<evidence type="ECO:0000313" key="11">
    <source>
        <dbReference type="Proteomes" id="UP000558284"/>
    </source>
</evidence>
<reference evidence="10 11" key="1">
    <citation type="submission" date="2020-07" db="EMBL/GenBank/DDBJ databases">
        <title>Definition of the novel symbiovar canariense within Mesorhizobium novociceri, a new species of genus Mesorhizobium nodulating Cicer canariense in the Caldera de Taburiente National Park (La Palma, Canary Islands).</title>
        <authorList>
            <person name="Leon-Barrios M."/>
            <person name="Perez-Yepez J."/>
            <person name="Flores-Felix J.D."/>
            <person name="Ramirez-Baena M.H."/>
            <person name="Pulido-Suarez L."/>
            <person name="Igual J.M."/>
            <person name="Velazquez E."/>
            <person name="Peix A."/>
        </authorList>
    </citation>
    <scope>NUCLEOTIDE SEQUENCE [LARGE SCALE GENOMIC DNA]</scope>
    <source>
        <strain evidence="10 11">CCANP35</strain>
    </source>
</reference>
<dbReference type="HAMAP" id="MF_00422">
    <property type="entry name" value="SecE"/>
    <property type="match status" value="1"/>
</dbReference>
<dbReference type="GO" id="GO:0008320">
    <property type="term" value="F:protein transmembrane transporter activity"/>
    <property type="evidence" value="ECO:0007669"/>
    <property type="project" value="UniProtKB-UniRule"/>
</dbReference>
<dbReference type="GO" id="GO:0005886">
    <property type="term" value="C:plasma membrane"/>
    <property type="evidence" value="ECO:0007669"/>
    <property type="project" value="UniProtKB-SubCell"/>
</dbReference>
<keyword evidence="5 9" id="KW-0653">Protein transport</keyword>
<dbReference type="PANTHER" id="PTHR33910:SF1">
    <property type="entry name" value="PROTEIN TRANSLOCASE SUBUNIT SECE"/>
    <property type="match status" value="1"/>
</dbReference>
<dbReference type="Gene3D" id="1.20.5.1030">
    <property type="entry name" value="Preprotein translocase secy subunit"/>
    <property type="match status" value="1"/>
</dbReference>
<proteinExistence type="inferred from homology"/>
<comment type="caution">
    <text evidence="10">The sequence shown here is derived from an EMBL/GenBank/DDBJ whole genome shotgun (WGS) entry which is preliminary data.</text>
</comment>
<dbReference type="PROSITE" id="PS01067">
    <property type="entry name" value="SECE_SEC61G"/>
    <property type="match status" value="1"/>
</dbReference>
<comment type="similarity">
    <text evidence="9">Belongs to the SecE/SEC61-gamma family.</text>
</comment>
<keyword evidence="11" id="KW-1185">Reference proteome</keyword>
<feature type="transmembrane region" description="Helical" evidence="9">
    <location>
        <begin position="35"/>
        <end position="59"/>
    </location>
</feature>
<dbReference type="EMBL" id="JACDTY010000042">
    <property type="protein sequence ID" value="MBA1145350.1"/>
    <property type="molecule type" value="Genomic_DNA"/>
</dbReference>
<evidence type="ECO:0000256" key="3">
    <source>
        <dbReference type="ARBA" id="ARBA00022475"/>
    </source>
</evidence>
<accession>A0A838BIE3</accession>
<sequence>MASKTTNPFVFLQQVRAETAKVTWPSRRETMISTVMVLVFAVIAMIFFFTADVAMGYAIERLLSLGH</sequence>
<dbReference type="InterPro" id="IPR038379">
    <property type="entry name" value="SecE_sf"/>
</dbReference>
<keyword evidence="2 9" id="KW-0813">Transport</keyword>
<dbReference type="PANTHER" id="PTHR33910">
    <property type="entry name" value="PROTEIN TRANSLOCASE SUBUNIT SECE"/>
    <property type="match status" value="1"/>
</dbReference>
<protein>
    <recommendedName>
        <fullName evidence="9">Protein translocase subunit SecE</fullName>
    </recommendedName>
</protein>
<dbReference type="GO" id="GO:0065002">
    <property type="term" value="P:intracellular protein transmembrane transport"/>
    <property type="evidence" value="ECO:0007669"/>
    <property type="project" value="UniProtKB-UniRule"/>
</dbReference>
<dbReference type="RefSeq" id="WP_023667439.1">
    <property type="nucleotide sequence ID" value="NZ_JACDTY010000042.1"/>
</dbReference>
<keyword evidence="8 9" id="KW-0472">Membrane</keyword>
<evidence type="ECO:0000256" key="2">
    <source>
        <dbReference type="ARBA" id="ARBA00022448"/>
    </source>
</evidence>
<comment type="function">
    <text evidence="9">Essential subunit of the Sec protein translocation channel SecYEG. Clamps together the 2 halves of SecY. May contact the channel plug during translocation.</text>
</comment>
<dbReference type="GO" id="GO:0006605">
    <property type="term" value="P:protein targeting"/>
    <property type="evidence" value="ECO:0007669"/>
    <property type="project" value="UniProtKB-UniRule"/>
</dbReference>
<keyword evidence="3 9" id="KW-1003">Cell membrane</keyword>
<dbReference type="AlphaFoldDB" id="A0A838BIE3"/>
<keyword evidence="6 9" id="KW-1133">Transmembrane helix</keyword>
<evidence type="ECO:0000256" key="8">
    <source>
        <dbReference type="ARBA" id="ARBA00023136"/>
    </source>
</evidence>
<dbReference type="InterPro" id="IPR001901">
    <property type="entry name" value="Translocase_SecE/Sec61-g"/>
</dbReference>